<organism evidence="8 9">
    <name type="scientific">candidate division KSB3 bacterium</name>
    <dbReference type="NCBI Taxonomy" id="2044937"/>
    <lineage>
        <taxon>Bacteria</taxon>
        <taxon>candidate division KSB3</taxon>
    </lineage>
</organism>
<comment type="caution">
    <text evidence="8">The sequence shown here is derived from an EMBL/GenBank/DDBJ whole genome shotgun (WGS) entry which is preliminary data.</text>
</comment>
<evidence type="ECO:0000256" key="5">
    <source>
        <dbReference type="ARBA" id="ARBA00023274"/>
    </source>
</evidence>
<evidence type="ECO:0000256" key="7">
    <source>
        <dbReference type="HAMAP-Rule" id="MF_00501"/>
    </source>
</evidence>
<evidence type="ECO:0000313" key="9">
    <source>
        <dbReference type="Proteomes" id="UP000649604"/>
    </source>
</evidence>
<comment type="cofactor">
    <cofactor evidence="7">
        <name>Zn(2+)</name>
        <dbReference type="ChEBI" id="CHEBI:29105"/>
    </cofactor>
    <text evidence="7">Binds 1 zinc ion per subunit.</text>
</comment>
<keyword evidence="3 7" id="KW-0694">RNA-binding</keyword>
<dbReference type="GO" id="GO:0019843">
    <property type="term" value="F:rRNA binding"/>
    <property type="evidence" value="ECO:0007669"/>
    <property type="project" value="UniProtKB-KW"/>
</dbReference>
<dbReference type="AlphaFoldDB" id="A0A9D5JSX6"/>
<dbReference type="NCBIfam" id="NF000612">
    <property type="entry name" value="PRK00019.1"/>
    <property type="match status" value="1"/>
</dbReference>
<dbReference type="InterPro" id="IPR034704">
    <property type="entry name" value="Ribosomal_bL28/bL31-like_sf"/>
</dbReference>
<comment type="similarity">
    <text evidence="1 7">Belongs to the bacterial ribosomal protein bL31 family. Type A subfamily.</text>
</comment>
<evidence type="ECO:0000256" key="4">
    <source>
        <dbReference type="ARBA" id="ARBA00022980"/>
    </source>
</evidence>
<dbReference type="SUPFAM" id="SSF143800">
    <property type="entry name" value="L28p-like"/>
    <property type="match status" value="1"/>
</dbReference>
<dbReference type="PANTHER" id="PTHR33280">
    <property type="entry name" value="50S RIBOSOMAL PROTEIN L31, CHLOROPLASTIC"/>
    <property type="match status" value="1"/>
</dbReference>
<dbReference type="HAMAP" id="MF_00501">
    <property type="entry name" value="Ribosomal_bL31_1"/>
    <property type="match status" value="1"/>
</dbReference>
<gene>
    <name evidence="7 8" type="primary">rpmE</name>
    <name evidence="8" type="ORF">GF339_00460</name>
</gene>
<dbReference type="EMBL" id="WJJP01000013">
    <property type="protein sequence ID" value="MBD3323021.1"/>
    <property type="molecule type" value="Genomic_DNA"/>
</dbReference>
<feature type="binding site" evidence="7">
    <location>
        <position position="39"/>
    </location>
    <ligand>
        <name>Zn(2+)</name>
        <dbReference type="ChEBI" id="CHEBI:29105"/>
    </ligand>
</feature>
<accession>A0A9D5JSX6</accession>
<feature type="binding site" evidence="7">
    <location>
        <position position="18"/>
    </location>
    <ligand>
        <name>Zn(2+)</name>
        <dbReference type="ChEBI" id="CHEBI:29105"/>
    </ligand>
</feature>
<name>A0A9D5JSX6_9BACT</name>
<keyword evidence="4 7" id="KW-0689">Ribosomal protein</keyword>
<dbReference type="InterPro" id="IPR002150">
    <property type="entry name" value="Ribosomal_bL31"/>
</dbReference>
<dbReference type="GO" id="GO:1990904">
    <property type="term" value="C:ribonucleoprotein complex"/>
    <property type="evidence" value="ECO:0007669"/>
    <property type="project" value="UniProtKB-KW"/>
</dbReference>
<keyword evidence="7" id="KW-0862">Zinc</keyword>
<dbReference type="GO" id="GO:0006412">
    <property type="term" value="P:translation"/>
    <property type="evidence" value="ECO:0007669"/>
    <property type="project" value="UniProtKB-UniRule"/>
</dbReference>
<sequence>MKKDVHPKYVDTTITCACGFQLHTRSTKENIKVELCSQCHPFFTGKQKLVDTAGRVERFQRKYGLSKS</sequence>
<reference evidence="8" key="1">
    <citation type="submission" date="2019-11" db="EMBL/GenBank/DDBJ databases">
        <title>Microbial mats filling the niche in hypersaline microbial mats.</title>
        <authorList>
            <person name="Wong H.L."/>
            <person name="Macleod F.I."/>
            <person name="White R.A. III"/>
            <person name="Burns B.P."/>
        </authorList>
    </citation>
    <scope>NUCLEOTIDE SEQUENCE</scope>
    <source>
        <strain evidence="8">Rbin_158</strain>
    </source>
</reference>
<dbReference type="PRINTS" id="PR01249">
    <property type="entry name" value="RIBOSOMALL31"/>
</dbReference>
<protein>
    <recommendedName>
        <fullName evidence="6 7">Large ribosomal subunit protein bL31</fullName>
    </recommendedName>
</protein>
<comment type="subunit">
    <text evidence="7">Part of the 50S ribosomal subunit.</text>
</comment>
<feature type="binding site" evidence="7">
    <location>
        <position position="16"/>
    </location>
    <ligand>
        <name>Zn(2+)</name>
        <dbReference type="ChEBI" id="CHEBI:29105"/>
    </ligand>
</feature>
<dbReference type="PANTHER" id="PTHR33280:SF1">
    <property type="entry name" value="LARGE RIBOSOMAL SUBUNIT PROTEIN BL31C"/>
    <property type="match status" value="1"/>
</dbReference>
<dbReference type="InterPro" id="IPR042105">
    <property type="entry name" value="Ribosomal_bL31_sf"/>
</dbReference>
<keyword evidence="2 7" id="KW-0699">rRNA-binding</keyword>
<evidence type="ECO:0000256" key="2">
    <source>
        <dbReference type="ARBA" id="ARBA00022730"/>
    </source>
</evidence>
<dbReference type="GO" id="GO:0046872">
    <property type="term" value="F:metal ion binding"/>
    <property type="evidence" value="ECO:0007669"/>
    <property type="project" value="UniProtKB-KW"/>
</dbReference>
<evidence type="ECO:0000256" key="1">
    <source>
        <dbReference type="ARBA" id="ARBA00009296"/>
    </source>
</evidence>
<feature type="binding site" evidence="7">
    <location>
        <position position="36"/>
    </location>
    <ligand>
        <name>Zn(2+)</name>
        <dbReference type="ChEBI" id="CHEBI:29105"/>
    </ligand>
</feature>
<evidence type="ECO:0000256" key="6">
    <source>
        <dbReference type="ARBA" id="ARBA00035687"/>
    </source>
</evidence>
<comment type="function">
    <text evidence="7">Binds the 23S rRNA.</text>
</comment>
<dbReference type="NCBIfam" id="TIGR00105">
    <property type="entry name" value="L31"/>
    <property type="match status" value="1"/>
</dbReference>
<dbReference type="Gene3D" id="4.10.830.30">
    <property type="entry name" value="Ribosomal protein L31"/>
    <property type="match status" value="1"/>
</dbReference>
<dbReference type="InterPro" id="IPR027491">
    <property type="entry name" value="Ribosomal_bL31_A"/>
</dbReference>
<dbReference type="GO" id="GO:0005840">
    <property type="term" value="C:ribosome"/>
    <property type="evidence" value="ECO:0007669"/>
    <property type="project" value="UniProtKB-KW"/>
</dbReference>
<evidence type="ECO:0000313" key="8">
    <source>
        <dbReference type="EMBL" id="MBD3323021.1"/>
    </source>
</evidence>
<keyword evidence="5 7" id="KW-0687">Ribonucleoprotein</keyword>
<dbReference type="Proteomes" id="UP000649604">
    <property type="component" value="Unassembled WGS sequence"/>
</dbReference>
<proteinExistence type="inferred from homology"/>
<dbReference type="NCBIfam" id="NF001809">
    <property type="entry name" value="PRK00528.1"/>
    <property type="match status" value="1"/>
</dbReference>
<dbReference type="GO" id="GO:0003735">
    <property type="term" value="F:structural constituent of ribosome"/>
    <property type="evidence" value="ECO:0007669"/>
    <property type="project" value="InterPro"/>
</dbReference>
<dbReference type="Pfam" id="PF01197">
    <property type="entry name" value="Ribosomal_L31"/>
    <property type="match status" value="1"/>
</dbReference>
<evidence type="ECO:0000256" key="3">
    <source>
        <dbReference type="ARBA" id="ARBA00022884"/>
    </source>
</evidence>
<keyword evidence="7" id="KW-0479">Metal-binding</keyword>